<evidence type="ECO:0000256" key="1">
    <source>
        <dbReference type="SAM" id="SignalP"/>
    </source>
</evidence>
<protein>
    <submittedName>
        <fullName evidence="2">Uncharacterized protein</fullName>
    </submittedName>
</protein>
<accession>A0A974HT17</accession>
<feature type="chain" id="PRO_5036986525" evidence="1">
    <location>
        <begin position="27"/>
        <end position="75"/>
    </location>
</feature>
<evidence type="ECO:0000313" key="3">
    <source>
        <dbReference type="Proteomes" id="UP000694892"/>
    </source>
</evidence>
<dbReference type="EMBL" id="CM004470">
    <property type="protein sequence ID" value="OCT88998.1"/>
    <property type="molecule type" value="Genomic_DNA"/>
</dbReference>
<feature type="signal peptide" evidence="1">
    <location>
        <begin position="1"/>
        <end position="26"/>
    </location>
</feature>
<proteinExistence type="predicted"/>
<organism evidence="2 3">
    <name type="scientific">Xenopus laevis</name>
    <name type="common">African clawed frog</name>
    <dbReference type="NCBI Taxonomy" id="8355"/>
    <lineage>
        <taxon>Eukaryota</taxon>
        <taxon>Metazoa</taxon>
        <taxon>Chordata</taxon>
        <taxon>Craniata</taxon>
        <taxon>Vertebrata</taxon>
        <taxon>Euteleostomi</taxon>
        <taxon>Amphibia</taxon>
        <taxon>Batrachia</taxon>
        <taxon>Anura</taxon>
        <taxon>Pipoidea</taxon>
        <taxon>Pipidae</taxon>
        <taxon>Xenopodinae</taxon>
        <taxon>Xenopus</taxon>
        <taxon>Xenopus</taxon>
    </lineage>
</organism>
<dbReference type="AlphaFoldDB" id="A0A974HT17"/>
<sequence>MAFTGDMYKLLTAFALLFFMLPAAESIDKGNIITVLHGVVITAMFGILCKKERLASLIIFDNNDQFKPKLLVQNK</sequence>
<evidence type="ECO:0000313" key="2">
    <source>
        <dbReference type="EMBL" id="OCT88998.1"/>
    </source>
</evidence>
<reference evidence="3" key="1">
    <citation type="journal article" date="2016" name="Nature">
        <title>Genome evolution in the allotetraploid frog Xenopus laevis.</title>
        <authorList>
            <person name="Session A.M."/>
            <person name="Uno Y."/>
            <person name="Kwon T."/>
            <person name="Chapman J.A."/>
            <person name="Toyoda A."/>
            <person name="Takahashi S."/>
            <person name="Fukui A."/>
            <person name="Hikosaka A."/>
            <person name="Suzuki A."/>
            <person name="Kondo M."/>
            <person name="van Heeringen S.J."/>
            <person name="Quigley I."/>
            <person name="Heinz S."/>
            <person name="Ogino H."/>
            <person name="Ochi H."/>
            <person name="Hellsten U."/>
            <person name="Lyons J.B."/>
            <person name="Simakov O."/>
            <person name="Putnam N."/>
            <person name="Stites J."/>
            <person name="Kuroki Y."/>
            <person name="Tanaka T."/>
            <person name="Michiue T."/>
            <person name="Watanabe M."/>
            <person name="Bogdanovic O."/>
            <person name="Lister R."/>
            <person name="Georgiou G."/>
            <person name="Paranjpe S.S."/>
            <person name="van Kruijsbergen I."/>
            <person name="Shu S."/>
            <person name="Carlson J."/>
            <person name="Kinoshita T."/>
            <person name="Ohta Y."/>
            <person name="Mawaribuchi S."/>
            <person name="Jenkins J."/>
            <person name="Grimwood J."/>
            <person name="Schmutz J."/>
            <person name="Mitros T."/>
            <person name="Mozaffari S.V."/>
            <person name="Suzuki Y."/>
            <person name="Haramoto Y."/>
            <person name="Yamamoto T.S."/>
            <person name="Takagi C."/>
            <person name="Heald R."/>
            <person name="Miller K."/>
            <person name="Haudenschild C."/>
            <person name="Kitzman J."/>
            <person name="Nakayama T."/>
            <person name="Izutsu Y."/>
            <person name="Robert J."/>
            <person name="Fortriede J."/>
            <person name="Burns K."/>
            <person name="Lotay V."/>
            <person name="Karimi K."/>
            <person name="Yasuoka Y."/>
            <person name="Dichmann D.S."/>
            <person name="Flajnik M.F."/>
            <person name="Houston D.W."/>
            <person name="Shendure J."/>
            <person name="DuPasquier L."/>
            <person name="Vize P.D."/>
            <person name="Zorn A.M."/>
            <person name="Ito M."/>
            <person name="Marcotte E.M."/>
            <person name="Wallingford J.B."/>
            <person name="Ito Y."/>
            <person name="Asashima M."/>
            <person name="Ueno N."/>
            <person name="Matsuda Y."/>
            <person name="Veenstra G.J."/>
            <person name="Fujiyama A."/>
            <person name="Harland R.M."/>
            <person name="Taira M."/>
            <person name="Rokhsar D.S."/>
        </authorList>
    </citation>
    <scope>NUCLEOTIDE SEQUENCE [LARGE SCALE GENOMIC DNA]</scope>
    <source>
        <strain evidence="3">J</strain>
    </source>
</reference>
<name>A0A974HT17_XENLA</name>
<gene>
    <name evidence="2" type="ORF">XELAEV_18017627mg</name>
</gene>
<dbReference type="Proteomes" id="UP000694892">
    <property type="component" value="Chromosome 3L"/>
</dbReference>
<keyword evidence="1" id="KW-0732">Signal</keyword>